<feature type="region of interest" description="Disordered" evidence="1">
    <location>
        <begin position="86"/>
        <end position="111"/>
    </location>
</feature>
<dbReference type="PATRIC" id="fig|1238180.3.peg.2890"/>
<evidence type="ECO:0000256" key="1">
    <source>
        <dbReference type="SAM" id="MobiDB-lite"/>
    </source>
</evidence>
<name>M2NXE9_9PSEU</name>
<protein>
    <submittedName>
        <fullName evidence="2">Uncharacterized protein</fullName>
    </submittedName>
</protein>
<evidence type="ECO:0000313" key="2">
    <source>
        <dbReference type="EMBL" id="EMD27279.1"/>
    </source>
</evidence>
<dbReference type="AlphaFoldDB" id="M2NXE9"/>
<sequence>MHSVQRVRVTPVDSHCMPSFIFVIVHCSSGQAQNRNRLVAKGRFCVLRDTFSHVRTRLSATRPHVRKFRYSVLAYRVSPATVRAPYVRTPEARPTTRAPVRSPGHPPGGPL</sequence>
<evidence type="ECO:0000313" key="3">
    <source>
        <dbReference type="Proteomes" id="UP000014137"/>
    </source>
</evidence>
<gene>
    <name evidence="2" type="ORF">C791_2291</name>
</gene>
<dbReference type="Proteomes" id="UP000014137">
    <property type="component" value="Unassembled WGS sequence"/>
</dbReference>
<comment type="caution">
    <text evidence="2">The sequence shown here is derived from an EMBL/GenBank/DDBJ whole genome shotgun (WGS) entry which is preliminary data.</text>
</comment>
<proteinExistence type="predicted"/>
<accession>M2NXE9</accession>
<dbReference type="EMBL" id="ANMG01000023">
    <property type="protein sequence ID" value="EMD27279.1"/>
    <property type="molecule type" value="Genomic_DNA"/>
</dbReference>
<reference evidence="2 3" key="1">
    <citation type="submission" date="2012-10" db="EMBL/GenBank/DDBJ databases">
        <title>Genome assembly of Amycolatopsis azurea DSM 43854.</title>
        <authorList>
            <person name="Khatri I."/>
            <person name="Kaur I."/>
            <person name="Subramanian S."/>
            <person name="Mayilraj S."/>
        </authorList>
    </citation>
    <scope>NUCLEOTIDE SEQUENCE [LARGE SCALE GENOMIC DNA]</scope>
    <source>
        <strain evidence="2 3">DSM 43854</strain>
    </source>
</reference>
<organism evidence="2 3">
    <name type="scientific">Amycolatopsis azurea DSM 43854</name>
    <dbReference type="NCBI Taxonomy" id="1238180"/>
    <lineage>
        <taxon>Bacteria</taxon>
        <taxon>Bacillati</taxon>
        <taxon>Actinomycetota</taxon>
        <taxon>Actinomycetes</taxon>
        <taxon>Pseudonocardiales</taxon>
        <taxon>Pseudonocardiaceae</taxon>
        <taxon>Amycolatopsis</taxon>
    </lineage>
</organism>